<keyword evidence="3 5" id="KW-1133">Transmembrane helix</keyword>
<comment type="subcellular location">
    <subcellularLocation>
        <location evidence="1">Membrane</location>
        <topology evidence="1">Multi-pass membrane protein</topology>
    </subcellularLocation>
</comment>
<dbReference type="InterPro" id="IPR037185">
    <property type="entry name" value="EmrE-like"/>
</dbReference>
<evidence type="ECO:0000256" key="5">
    <source>
        <dbReference type="SAM" id="Phobius"/>
    </source>
</evidence>
<dbReference type="InterPro" id="IPR030184">
    <property type="entry name" value="WAT1-related"/>
</dbReference>
<organism evidence="6 7">
    <name type="scientific">Kingdonia uniflora</name>
    <dbReference type="NCBI Taxonomy" id="39325"/>
    <lineage>
        <taxon>Eukaryota</taxon>
        <taxon>Viridiplantae</taxon>
        <taxon>Streptophyta</taxon>
        <taxon>Embryophyta</taxon>
        <taxon>Tracheophyta</taxon>
        <taxon>Spermatophyta</taxon>
        <taxon>Magnoliopsida</taxon>
        <taxon>Ranunculales</taxon>
        <taxon>Circaeasteraceae</taxon>
        <taxon>Kingdonia</taxon>
    </lineage>
</organism>
<gene>
    <name evidence="6" type="ORF">GIB67_002739</name>
</gene>
<evidence type="ECO:0000256" key="3">
    <source>
        <dbReference type="ARBA" id="ARBA00022989"/>
    </source>
</evidence>
<dbReference type="EMBL" id="JACGCM010001068">
    <property type="protein sequence ID" value="KAF6161956.1"/>
    <property type="molecule type" value="Genomic_DNA"/>
</dbReference>
<keyword evidence="2 5" id="KW-0812">Transmembrane</keyword>
<evidence type="ECO:0000313" key="7">
    <source>
        <dbReference type="Proteomes" id="UP000541444"/>
    </source>
</evidence>
<comment type="caution">
    <text evidence="6">The sequence shown here is derived from an EMBL/GenBank/DDBJ whole genome shotgun (WGS) entry which is preliminary data.</text>
</comment>
<feature type="transmembrane region" description="Helical" evidence="5">
    <location>
        <begin position="72"/>
        <end position="99"/>
    </location>
</feature>
<evidence type="ECO:0008006" key="8">
    <source>
        <dbReference type="Google" id="ProtNLM"/>
    </source>
</evidence>
<dbReference type="GO" id="GO:0022857">
    <property type="term" value="F:transmembrane transporter activity"/>
    <property type="evidence" value="ECO:0007669"/>
    <property type="project" value="InterPro"/>
</dbReference>
<keyword evidence="4 5" id="KW-0472">Membrane</keyword>
<dbReference type="PANTHER" id="PTHR31218">
    <property type="entry name" value="WAT1-RELATED PROTEIN"/>
    <property type="match status" value="1"/>
</dbReference>
<accession>A0A7J7N4B0</accession>
<dbReference type="Proteomes" id="UP000541444">
    <property type="component" value="Unassembled WGS sequence"/>
</dbReference>
<reference evidence="6 7" key="1">
    <citation type="journal article" date="2020" name="IScience">
        <title>Genome Sequencing of the Endangered Kingdonia uniflora (Circaeasteraceae, Ranunculales) Reveals Potential Mechanisms of Evolutionary Specialization.</title>
        <authorList>
            <person name="Sun Y."/>
            <person name="Deng T."/>
            <person name="Zhang A."/>
            <person name="Moore M.J."/>
            <person name="Landis J.B."/>
            <person name="Lin N."/>
            <person name="Zhang H."/>
            <person name="Zhang X."/>
            <person name="Huang J."/>
            <person name="Zhang X."/>
            <person name="Sun H."/>
            <person name="Wang H."/>
        </authorList>
    </citation>
    <scope>NUCLEOTIDE SEQUENCE [LARGE SCALE GENOMIC DNA]</scope>
    <source>
        <strain evidence="6">TB1705</strain>
        <tissue evidence="6">Leaf</tissue>
    </source>
</reference>
<dbReference type="AlphaFoldDB" id="A0A7J7N4B0"/>
<evidence type="ECO:0000256" key="1">
    <source>
        <dbReference type="ARBA" id="ARBA00004141"/>
    </source>
</evidence>
<dbReference type="OrthoDB" id="1746609at2759"/>
<dbReference type="SUPFAM" id="SSF103481">
    <property type="entry name" value="Multidrug resistance efflux transporter EmrE"/>
    <property type="match status" value="1"/>
</dbReference>
<evidence type="ECO:0000256" key="2">
    <source>
        <dbReference type="ARBA" id="ARBA00022692"/>
    </source>
</evidence>
<keyword evidence="7" id="KW-1185">Reference proteome</keyword>
<feature type="transmembrane region" description="Helical" evidence="5">
    <location>
        <begin position="39"/>
        <end position="60"/>
    </location>
</feature>
<sequence>MMAAEFTDVGITILSKASMSRGMSIKKHPPLTISILHKFFILGLTGVCFAQVLLFVGIHYSSPFLVVAMANIILAFTFVLAVAFSVIGAIVIALGFYAVMWGKAKEGKKAEEGLESSTLPLLKNTDIDV</sequence>
<evidence type="ECO:0000256" key="4">
    <source>
        <dbReference type="ARBA" id="ARBA00023136"/>
    </source>
</evidence>
<proteinExistence type="predicted"/>
<evidence type="ECO:0000313" key="6">
    <source>
        <dbReference type="EMBL" id="KAF6161956.1"/>
    </source>
</evidence>
<dbReference type="GO" id="GO:0016020">
    <property type="term" value="C:membrane"/>
    <property type="evidence" value="ECO:0007669"/>
    <property type="project" value="InterPro"/>
</dbReference>
<protein>
    <recommendedName>
        <fullName evidence="8">WAT1-related protein</fullName>
    </recommendedName>
</protein>
<name>A0A7J7N4B0_9MAGN</name>